<proteinExistence type="inferred from homology"/>
<dbReference type="AlphaFoldDB" id="A0A8H7S8F8"/>
<sequence>MTSLTNKPTRRHGGFMATAIRSKSSPAFLLSSLPQTQPSCEGDGDLDVVPSCGDLIDLRKLKDKNTLAQVVLNIARKVLPEWQTATHVELERVSGAMTNAVYFMSAPNHPCVLLRVYGIGADQLVDRQHELEWLARLSRMSTSLSPQLLATFGNGRFEEYLDSTTLTHDDIHDSDISQQIAQSLRQLHDVVQYYPPPSGDDSSVRIEAWKDISQWYTFMRELLNQQEWKEKLNFLELDKLPKEIELCKNYIERFPSPIIFAHNDTQYGNVLQLEKTGELVVVDFEYAGYNPRGFDIANHFCEWMYNYHGNNPASMDLEKFPNDEEQLRFLSAYIDAGEEDDTDNNSNNNMTKDMDPKELQQEVLRWVMVSHLVWALWGLVQASQSEIDFDYFHYFTQRLQMFRKLLYQSLEEEQQ</sequence>
<dbReference type="GO" id="GO:0004305">
    <property type="term" value="F:ethanolamine kinase activity"/>
    <property type="evidence" value="ECO:0007669"/>
    <property type="project" value="TreeGrafter"/>
</dbReference>
<evidence type="ECO:0008006" key="4">
    <source>
        <dbReference type="Google" id="ProtNLM"/>
    </source>
</evidence>
<organism evidence="2 3">
    <name type="scientific">Circinella minor</name>
    <dbReference type="NCBI Taxonomy" id="1195481"/>
    <lineage>
        <taxon>Eukaryota</taxon>
        <taxon>Fungi</taxon>
        <taxon>Fungi incertae sedis</taxon>
        <taxon>Mucoromycota</taxon>
        <taxon>Mucoromycotina</taxon>
        <taxon>Mucoromycetes</taxon>
        <taxon>Mucorales</taxon>
        <taxon>Lichtheimiaceae</taxon>
        <taxon>Circinella</taxon>
    </lineage>
</organism>
<dbReference type="GO" id="GO:0005737">
    <property type="term" value="C:cytoplasm"/>
    <property type="evidence" value="ECO:0007669"/>
    <property type="project" value="TreeGrafter"/>
</dbReference>
<protein>
    <recommendedName>
        <fullName evidence="4">Choline kinase</fullName>
    </recommendedName>
</protein>
<evidence type="ECO:0000256" key="1">
    <source>
        <dbReference type="ARBA" id="ARBA00038211"/>
    </source>
</evidence>
<dbReference type="CDD" id="cd05157">
    <property type="entry name" value="ETNK_euk"/>
    <property type="match status" value="1"/>
</dbReference>
<accession>A0A8H7S8F8</accession>
<reference evidence="2 3" key="1">
    <citation type="submission" date="2020-12" db="EMBL/GenBank/DDBJ databases">
        <title>Metabolic potential, ecology and presence of endohyphal bacteria is reflected in genomic diversity of Mucoromycotina.</title>
        <authorList>
            <person name="Muszewska A."/>
            <person name="Okrasinska A."/>
            <person name="Steczkiewicz K."/>
            <person name="Drgas O."/>
            <person name="Orlowska M."/>
            <person name="Perlinska-Lenart U."/>
            <person name="Aleksandrzak-Piekarczyk T."/>
            <person name="Szatraj K."/>
            <person name="Zielenkiewicz U."/>
            <person name="Pilsyk S."/>
            <person name="Malc E."/>
            <person name="Mieczkowski P."/>
            <person name="Kruszewska J.S."/>
            <person name="Biernat P."/>
            <person name="Pawlowska J."/>
        </authorList>
    </citation>
    <scope>NUCLEOTIDE SEQUENCE [LARGE SCALE GENOMIC DNA]</scope>
    <source>
        <strain evidence="2 3">CBS 142.35</strain>
    </source>
</reference>
<dbReference type="InterPro" id="IPR011009">
    <property type="entry name" value="Kinase-like_dom_sf"/>
</dbReference>
<dbReference type="GO" id="GO:0004103">
    <property type="term" value="F:choline kinase activity"/>
    <property type="evidence" value="ECO:0007669"/>
    <property type="project" value="TreeGrafter"/>
</dbReference>
<dbReference type="GO" id="GO:0006646">
    <property type="term" value="P:phosphatidylethanolamine biosynthetic process"/>
    <property type="evidence" value="ECO:0007669"/>
    <property type="project" value="TreeGrafter"/>
</dbReference>
<dbReference type="PANTHER" id="PTHR22603:SF93">
    <property type="entry name" value="RE24176P"/>
    <property type="match status" value="1"/>
</dbReference>
<gene>
    <name evidence="2" type="ORF">INT45_000851</name>
</gene>
<dbReference type="Pfam" id="PF01633">
    <property type="entry name" value="Choline_kinase"/>
    <property type="match status" value="1"/>
</dbReference>
<comment type="caution">
    <text evidence="2">The sequence shown here is derived from an EMBL/GenBank/DDBJ whole genome shotgun (WGS) entry which is preliminary data.</text>
</comment>
<dbReference type="Gene3D" id="3.30.200.20">
    <property type="entry name" value="Phosphorylase Kinase, domain 1"/>
    <property type="match status" value="1"/>
</dbReference>
<keyword evidence="3" id="KW-1185">Reference proteome</keyword>
<dbReference type="SUPFAM" id="SSF56112">
    <property type="entry name" value="Protein kinase-like (PK-like)"/>
    <property type="match status" value="1"/>
</dbReference>
<dbReference type="PANTHER" id="PTHR22603">
    <property type="entry name" value="CHOLINE/ETHANOALAMINE KINASE"/>
    <property type="match status" value="1"/>
</dbReference>
<evidence type="ECO:0000313" key="2">
    <source>
        <dbReference type="EMBL" id="KAG2223531.1"/>
    </source>
</evidence>
<dbReference type="Gene3D" id="3.90.1200.10">
    <property type="match status" value="1"/>
</dbReference>
<evidence type="ECO:0000313" key="3">
    <source>
        <dbReference type="Proteomes" id="UP000646827"/>
    </source>
</evidence>
<dbReference type="OrthoDB" id="10267235at2759"/>
<name>A0A8H7S8F8_9FUNG</name>
<dbReference type="Proteomes" id="UP000646827">
    <property type="component" value="Unassembled WGS sequence"/>
</dbReference>
<dbReference type="EMBL" id="JAEPRB010000059">
    <property type="protein sequence ID" value="KAG2223531.1"/>
    <property type="molecule type" value="Genomic_DNA"/>
</dbReference>
<comment type="similarity">
    <text evidence="1">Belongs to the choline/ethanolamine kinase family.</text>
</comment>